<evidence type="ECO:0000313" key="2">
    <source>
        <dbReference type="EMBL" id="CAF3679725.1"/>
    </source>
</evidence>
<reference evidence="2" key="1">
    <citation type="submission" date="2021-02" db="EMBL/GenBank/DDBJ databases">
        <authorList>
            <person name="Nowell W R."/>
        </authorList>
    </citation>
    <scope>NUCLEOTIDE SEQUENCE</scope>
</reference>
<dbReference type="EMBL" id="CAJOBE010000735">
    <property type="protein sequence ID" value="CAF3679725.1"/>
    <property type="molecule type" value="Genomic_DNA"/>
</dbReference>
<protein>
    <submittedName>
        <fullName evidence="2">Uncharacterized protein</fullName>
    </submittedName>
</protein>
<dbReference type="Proteomes" id="UP000663874">
    <property type="component" value="Unassembled WGS sequence"/>
</dbReference>
<feature type="region of interest" description="Disordered" evidence="1">
    <location>
        <begin position="201"/>
        <end position="321"/>
    </location>
</feature>
<evidence type="ECO:0000256" key="1">
    <source>
        <dbReference type="SAM" id="MobiDB-lite"/>
    </source>
</evidence>
<feature type="region of interest" description="Disordered" evidence="1">
    <location>
        <begin position="63"/>
        <end position="84"/>
    </location>
</feature>
<feature type="compositionally biased region" description="Basic residues" evidence="1">
    <location>
        <begin position="301"/>
        <end position="310"/>
    </location>
</feature>
<feature type="compositionally biased region" description="Pro residues" evidence="1">
    <location>
        <begin position="216"/>
        <end position="236"/>
    </location>
</feature>
<comment type="caution">
    <text evidence="2">The sequence shown here is derived from an EMBL/GenBank/DDBJ whole genome shotgun (WGS) entry which is preliminary data.</text>
</comment>
<sequence>MPSDYYTSDEFEYRSNKNGIITNKTRKGSYNIVEKDYGDHKIIYHIPVEYGDDYDISELEDMPTAEEEQPQQQQQQRNSPKLVRRRTIHQYADVGYDNDYEYVEEIPSVAPRQRMYISPRRQRDPQFVDRIYETQPASETVEYVYEDDYPDDYDYRPENEEQVEYVVRERVPKQTVRLNKYIQLFTMPIKYMEEPRPIRRIIHTPDPSVPFSSSRPTPPVLSPPSPVRSPYQPPPRQVVTQKSPTLAAAKPIRRNEISPPPSTRKQQTARSLPIPESPIRQNISKSNEPPLRLMDIVAQNRARRGSHIPKPRREVDEEPVYDPPTYSRNLIKNGFIVHK</sequence>
<evidence type="ECO:0000313" key="3">
    <source>
        <dbReference type="Proteomes" id="UP000663874"/>
    </source>
</evidence>
<gene>
    <name evidence="2" type="ORF">FNK824_LOCUS7764</name>
</gene>
<accession>A0A818TH46</accession>
<name>A0A818TH46_9BILA</name>
<organism evidence="2 3">
    <name type="scientific">Rotaria sordida</name>
    <dbReference type="NCBI Taxonomy" id="392033"/>
    <lineage>
        <taxon>Eukaryota</taxon>
        <taxon>Metazoa</taxon>
        <taxon>Spiralia</taxon>
        <taxon>Gnathifera</taxon>
        <taxon>Rotifera</taxon>
        <taxon>Eurotatoria</taxon>
        <taxon>Bdelloidea</taxon>
        <taxon>Philodinida</taxon>
        <taxon>Philodinidae</taxon>
        <taxon>Rotaria</taxon>
    </lineage>
</organism>
<dbReference type="AlphaFoldDB" id="A0A818TH46"/>
<proteinExistence type="predicted"/>